<dbReference type="InterPro" id="IPR006600">
    <property type="entry name" value="HTH_CenpB_DNA-bd_dom"/>
</dbReference>
<keyword evidence="1" id="KW-0238">DNA-binding</keyword>
<evidence type="ECO:0000256" key="1">
    <source>
        <dbReference type="ARBA" id="ARBA00023125"/>
    </source>
</evidence>
<feature type="non-terminal residue" evidence="3">
    <location>
        <position position="1"/>
    </location>
</feature>
<sequence>GKEKIKEAIKSAPGTDAIITRNRTGLISKTEQLLVLWIDDPIPKRSPVSLHLIQGKARSTFEMLKGAVGEEYNETFGASHGWFPPFRKLFNYYNLRTT</sequence>
<evidence type="ECO:0000313" key="3">
    <source>
        <dbReference type="EMBL" id="ETE55882.1"/>
    </source>
</evidence>
<keyword evidence="4" id="KW-1185">Reference proteome</keyword>
<dbReference type="Gene3D" id="1.10.10.60">
    <property type="entry name" value="Homeodomain-like"/>
    <property type="match status" value="1"/>
</dbReference>
<dbReference type="OrthoDB" id="125347at2759"/>
<feature type="non-terminal residue" evidence="3">
    <location>
        <position position="98"/>
    </location>
</feature>
<name>V8N2U4_OPHHA</name>
<accession>V8N2U4</accession>
<reference evidence="3 4" key="1">
    <citation type="journal article" date="2013" name="Proc. Natl. Acad. Sci. U.S.A.">
        <title>The king cobra genome reveals dynamic gene evolution and adaptation in the snake venom system.</title>
        <authorList>
            <person name="Vonk F.J."/>
            <person name="Casewell N.R."/>
            <person name="Henkel C.V."/>
            <person name="Heimberg A.M."/>
            <person name="Jansen H.J."/>
            <person name="McCleary R.J."/>
            <person name="Kerkkamp H.M."/>
            <person name="Vos R.A."/>
            <person name="Guerreiro I."/>
            <person name="Calvete J.J."/>
            <person name="Wuster W."/>
            <person name="Woods A.E."/>
            <person name="Logan J.M."/>
            <person name="Harrison R.A."/>
            <person name="Castoe T.A."/>
            <person name="de Koning A.P."/>
            <person name="Pollock D.D."/>
            <person name="Yandell M."/>
            <person name="Calderon D."/>
            <person name="Renjifo C."/>
            <person name="Currier R.B."/>
            <person name="Salgado D."/>
            <person name="Pla D."/>
            <person name="Sanz L."/>
            <person name="Hyder A.S."/>
            <person name="Ribeiro J.M."/>
            <person name="Arntzen J.W."/>
            <person name="van den Thillart G.E."/>
            <person name="Boetzer M."/>
            <person name="Pirovano W."/>
            <person name="Dirks R.P."/>
            <person name="Spaink H.P."/>
            <person name="Duboule D."/>
            <person name="McGlinn E."/>
            <person name="Kini R.M."/>
            <person name="Richardson M.K."/>
        </authorList>
    </citation>
    <scope>NUCLEOTIDE SEQUENCE</scope>
    <source>
        <tissue evidence="3">Blood</tissue>
    </source>
</reference>
<feature type="domain" description="HTH CENPB-type" evidence="2">
    <location>
        <begin position="18"/>
        <end position="96"/>
    </location>
</feature>
<dbReference type="Pfam" id="PF03221">
    <property type="entry name" value="HTH_Tnp_Tc5"/>
    <property type="match status" value="1"/>
</dbReference>
<dbReference type="GO" id="GO:0003677">
    <property type="term" value="F:DNA binding"/>
    <property type="evidence" value="ECO:0007669"/>
    <property type="project" value="UniProtKB-KW"/>
</dbReference>
<organism evidence="3 4">
    <name type="scientific">Ophiophagus hannah</name>
    <name type="common">King cobra</name>
    <name type="synonym">Naja hannah</name>
    <dbReference type="NCBI Taxonomy" id="8665"/>
    <lineage>
        <taxon>Eukaryota</taxon>
        <taxon>Metazoa</taxon>
        <taxon>Chordata</taxon>
        <taxon>Craniata</taxon>
        <taxon>Vertebrata</taxon>
        <taxon>Euteleostomi</taxon>
        <taxon>Lepidosauria</taxon>
        <taxon>Squamata</taxon>
        <taxon>Bifurcata</taxon>
        <taxon>Unidentata</taxon>
        <taxon>Episquamata</taxon>
        <taxon>Toxicofera</taxon>
        <taxon>Serpentes</taxon>
        <taxon>Colubroidea</taxon>
        <taxon>Elapidae</taxon>
        <taxon>Elapinae</taxon>
        <taxon>Ophiophagus</taxon>
    </lineage>
</organism>
<dbReference type="EMBL" id="AZIM01073993">
    <property type="protein sequence ID" value="ETE55882.1"/>
    <property type="molecule type" value="Genomic_DNA"/>
</dbReference>
<proteinExistence type="predicted"/>
<dbReference type="Proteomes" id="UP000018936">
    <property type="component" value="Unassembled WGS sequence"/>
</dbReference>
<comment type="caution">
    <text evidence="3">The sequence shown here is derived from an EMBL/GenBank/DDBJ whole genome shotgun (WGS) entry which is preliminary data.</text>
</comment>
<gene>
    <name evidence="3" type="ORF">L345_18409</name>
</gene>
<dbReference type="SUPFAM" id="SSF46689">
    <property type="entry name" value="Homeodomain-like"/>
    <property type="match status" value="1"/>
</dbReference>
<evidence type="ECO:0000259" key="2">
    <source>
        <dbReference type="PROSITE" id="PS51253"/>
    </source>
</evidence>
<dbReference type="AlphaFoldDB" id="V8N2U4"/>
<dbReference type="InterPro" id="IPR009057">
    <property type="entry name" value="Homeodomain-like_sf"/>
</dbReference>
<dbReference type="PROSITE" id="PS51253">
    <property type="entry name" value="HTH_CENPB"/>
    <property type="match status" value="1"/>
</dbReference>
<evidence type="ECO:0000313" key="4">
    <source>
        <dbReference type="Proteomes" id="UP000018936"/>
    </source>
</evidence>
<protein>
    <recommendedName>
        <fullName evidence="2">HTH CENPB-type domain-containing protein</fullName>
    </recommendedName>
</protein>